<keyword evidence="2" id="KW-1185">Reference proteome</keyword>
<name>A0ACB9GUQ5_9ASTR</name>
<comment type="caution">
    <text evidence="1">The sequence shown here is derived from an EMBL/GenBank/DDBJ whole genome shotgun (WGS) entry which is preliminary data.</text>
</comment>
<accession>A0ACB9GUQ5</accession>
<reference evidence="1 2" key="2">
    <citation type="journal article" date="2022" name="Mol. Ecol. Resour.">
        <title>The genomes of chicory, endive, great burdock and yacon provide insights into Asteraceae paleo-polyploidization history and plant inulin production.</title>
        <authorList>
            <person name="Fan W."/>
            <person name="Wang S."/>
            <person name="Wang H."/>
            <person name="Wang A."/>
            <person name="Jiang F."/>
            <person name="Liu H."/>
            <person name="Zhao H."/>
            <person name="Xu D."/>
            <person name="Zhang Y."/>
        </authorList>
    </citation>
    <scope>NUCLEOTIDE SEQUENCE [LARGE SCALE GENOMIC DNA]</scope>
    <source>
        <strain evidence="2">cv. Yunnan</strain>
        <tissue evidence="1">Leaves</tissue>
    </source>
</reference>
<reference evidence="2" key="1">
    <citation type="journal article" date="2022" name="Mol. Ecol. Resour.">
        <title>The genomes of chicory, endive, great burdock and yacon provide insights into Asteraceae palaeo-polyploidization history and plant inulin production.</title>
        <authorList>
            <person name="Fan W."/>
            <person name="Wang S."/>
            <person name="Wang H."/>
            <person name="Wang A."/>
            <person name="Jiang F."/>
            <person name="Liu H."/>
            <person name="Zhao H."/>
            <person name="Xu D."/>
            <person name="Zhang Y."/>
        </authorList>
    </citation>
    <scope>NUCLEOTIDE SEQUENCE [LARGE SCALE GENOMIC DNA]</scope>
    <source>
        <strain evidence="2">cv. Yunnan</strain>
    </source>
</reference>
<dbReference type="Proteomes" id="UP001056120">
    <property type="component" value="Linkage Group LG13"/>
</dbReference>
<sequence>MTPILNYLSTGILPEEKTQARKLQHKALHYQLQEDVLYRRSYLGPLLRCMDAEDSNYLIREIHEGICGMHAGPRMIVAKIMNAGYYWPGMHMDAVKELRKCQACQRHAPRTIRPKNTLVPVTTTWPFQKWAIDIVGPFPEAPGRIKFLIVAIDCFIKWVEAKPLATITAAQGNGQVERANRSLVEGIKARLDQWGHSWVDELPHVLWAHHTRPKTSNGETPFSLTYGSEAVIPAEIGVPSTRVLMASKNDNNQEIRINLDLIDKSHEEAALKEAKYKKKLEKYYNTRVKICEFNMGEYMLRDNEASIAEHPGKLSPNWEGPYQISVVLGKGAYE</sequence>
<dbReference type="EMBL" id="CM042030">
    <property type="protein sequence ID" value="KAI3787112.1"/>
    <property type="molecule type" value="Genomic_DNA"/>
</dbReference>
<proteinExistence type="predicted"/>
<organism evidence="1 2">
    <name type="scientific">Smallanthus sonchifolius</name>
    <dbReference type="NCBI Taxonomy" id="185202"/>
    <lineage>
        <taxon>Eukaryota</taxon>
        <taxon>Viridiplantae</taxon>
        <taxon>Streptophyta</taxon>
        <taxon>Embryophyta</taxon>
        <taxon>Tracheophyta</taxon>
        <taxon>Spermatophyta</taxon>
        <taxon>Magnoliopsida</taxon>
        <taxon>eudicotyledons</taxon>
        <taxon>Gunneridae</taxon>
        <taxon>Pentapetalae</taxon>
        <taxon>asterids</taxon>
        <taxon>campanulids</taxon>
        <taxon>Asterales</taxon>
        <taxon>Asteraceae</taxon>
        <taxon>Asteroideae</taxon>
        <taxon>Heliantheae alliance</taxon>
        <taxon>Millerieae</taxon>
        <taxon>Smallanthus</taxon>
    </lineage>
</organism>
<evidence type="ECO:0000313" key="1">
    <source>
        <dbReference type="EMBL" id="KAI3787112.1"/>
    </source>
</evidence>
<protein>
    <submittedName>
        <fullName evidence="1">Uncharacterized protein</fullName>
    </submittedName>
</protein>
<evidence type="ECO:0000313" key="2">
    <source>
        <dbReference type="Proteomes" id="UP001056120"/>
    </source>
</evidence>
<gene>
    <name evidence="1" type="ORF">L1987_41331</name>
</gene>